<reference evidence="1 2" key="1">
    <citation type="journal article" date="2022" name="Hortic Res">
        <title>A haplotype resolved chromosomal level avocado genome allows analysis of novel avocado genes.</title>
        <authorList>
            <person name="Nath O."/>
            <person name="Fletcher S.J."/>
            <person name="Hayward A."/>
            <person name="Shaw L.M."/>
            <person name="Masouleh A.K."/>
            <person name="Furtado A."/>
            <person name="Henry R.J."/>
            <person name="Mitter N."/>
        </authorList>
    </citation>
    <scope>NUCLEOTIDE SEQUENCE [LARGE SCALE GENOMIC DNA]</scope>
    <source>
        <strain evidence="2">cv. Hass</strain>
    </source>
</reference>
<sequence>MDKIRQIVKLKQVMQRWRFTSTTHLRLVDSGESEAESSSKPRVPPGFFAVYVGEERRRFVIPTRFLNLPVFVALLERAEEEFGLRTSGGLVIPCSVGFFERLVREIEKDEERMKGLDLEEVLRRFSDVGLDSCKEGKGSSCQVFMHKARA</sequence>
<keyword evidence="2" id="KW-1185">Reference proteome</keyword>
<name>A0ACC2K728_PERAE</name>
<organism evidence="1 2">
    <name type="scientific">Persea americana</name>
    <name type="common">Avocado</name>
    <dbReference type="NCBI Taxonomy" id="3435"/>
    <lineage>
        <taxon>Eukaryota</taxon>
        <taxon>Viridiplantae</taxon>
        <taxon>Streptophyta</taxon>
        <taxon>Embryophyta</taxon>
        <taxon>Tracheophyta</taxon>
        <taxon>Spermatophyta</taxon>
        <taxon>Magnoliopsida</taxon>
        <taxon>Magnoliidae</taxon>
        <taxon>Laurales</taxon>
        <taxon>Lauraceae</taxon>
        <taxon>Persea</taxon>
    </lineage>
</organism>
<protein>
    <submittedName>
        <fullName evidence="1">Uncharacterized protein</fullName>
    </submittedName>
</protein>
<comment type="caution">
    <text evidence="1">The sequence shown here is derived from an EMBL/GenBank/DDBJ whole genome shotgun (WGS) entry which is preliminary data.</text>
</comment>
<evidence type="ECO:0000313" key="1">
    <source>
        <dbReference type="EMBL" id="KAJ8616910.1"/>
    </source>
</evidence>
<proteinExistence type="predicted"/>
<dbReference type="Proteomes" id="UP001234297">
    <property type="component" value="Chromosome 4"/>
</dbReference>
<dbReference type="EMBL" id="CM056812">
    <property type="protein sequence ID" value="KAJ8616910.1"/>
    <property type="molecule type" value="Genomic_DNA"/>
</dbReference>
<accession>A0ACC2K728</accession>
<evidence type="ECO:0000313" key="2">
    <source>
        <dbReference type="Proteomes" id="UP001234297"/>
    </source>
</evidence>
<gene>
    <name evidence="1" type="ORF">MRB53_013096</name>
</gene>